<accession>A0AAW0GHG0</accession>
<sequence>MPAIKTPSASVAATTTASPTSGANVGAFSPFSNIVGLAAIFIGLFTVLIIALIATYIIRRAERSRRARMLAPPRRPCIVFEKDIVEKISIWVQVKTYFKELNLPFKRNQPQDDIEAQTPVDVTPKKTLLHCCLTWLKGSDIIASSNSSTSTLWCPSEVSTLTEGDDEPKYLPFPEGYEEPIPYMGPAFFEEESNGGPSGPTISVQEPKYTVSPYDANFANYIRGPHCPWLFDMWTMDRLQVPMMQFQAPVHYAVGSDSQQHALYLSSVDCLARAKKYRAEVGEKNFPSRLFH</sequence>
<dbReference type="AlphaFoldDB" id="A0AAW0GHG0"/>
<proteinExistence type="predicted"/>
<dbReference type="EMBL" id="JASBNA010000004">
    <property type="protein sequence ID" value="KAK7692781.1"/>
    <property type="molecule type" value="Genomic_DNA"/>
</dbReference>
<reference evidence="2 3" key="1">
    <citation type="submission" date="2022-09" db="EMBL/GenBank/DDBJ databases">
        <authorList>
            <person name="Palmer J.M."/>
        </authorList>
    </citation>
    <scope>NUCLEOTIDE SEQUENCE [LARGE SCALE GENOMIC DNA]</scope>
    <source>
        <strain evidence="2 3">DSM 7382</strain>
    </source>
</reference>
<keyword evidence="1" id="KW-1133">Transmembrane helix</keyword>
<evidence type="ECO:0000256" key="1">
    <source>
        <dbReference type="SAM" id="Phobius"/>
    </source>
</evidence>
<comment type="caution">
    <text evidence="2">The sequence shown here is derived from an EMBL/GenBank/DDBJ whole genome shotgun (WGS) entry which is preliminary data.</text>
</comment>
<evidence type="ECO:0000313" key="3">
    <source>
        <dbReference type="Proteomes" id="UP001385951"/>
    </source>
</evidence>
<feature type="transmembrane region" description="Helical" evidence="1">
    <location>
        <begin position="34"/>
        <end position="58"/>
    </location>
</feature>
<dbReference type="Proteomes" id="UP001385951">
    <property type="component" value="Unassembled WGS sequence"/>
</dbReference>
<organism evidence="2 3">
    <name type="scientific">Cerrena zonata</name>
    <dbReference type="NCBI Taxonomy" id="2478898"/>
    <lineage>
        <taxon>Eukaryota</taxon>
        <taxon>Fungi</taxon>
        <taxon>Dikarya</taxon>
        <taxon>Basidiomycota</taxon>
        <taxon>Agaricomycotina</taxon>
        <taxon>Agaricomycetes</taxon>
        <taxon>Polyporales</taxon>
        <taxon>Cerrenaceae</taxon>
        <taxon>Cerrena</taxon>
    </lineage>
</organism>
<name>A0AAW0GHG0_9APHY</name>
<keyword evidence="3" id="KW-1185">Reference proteome</keyword>
<protein>
    <submittedName>
        <fullName evidence="2">Uncharacterized protein</fullName>
    </submittedName>
</protein>
<gene>
    <name evidence="2" type="ORF">QCA50_004414</name>
</gene>
<evidence type="ECO:0000313" key="2">
    <source>
        <dbReference type="EMBL" id="KAK7692781.1"/>
    </source>
</evidence>
<keyword evidence="1" id="KW-0812">Transmembrane</keyword>
<keyword evidence="1" id="KW-0472">Membrane</keyword>